<protein>
    <submittedName>
        <fullName evidence="1">Uncharacterized protein</fullName>
    </submittedName>
</protein>
<gene>
    <name evidence="1" type="ORF">SAMN05216360_104149</name>
</gene>
<accession>A0A1G9WWY3</accession>
<organism evidence="1 2">
    <name type="scientific">Methylobacterium phyllostachyos</name>
    <dbReference type="NCBI Taxonomy" id="582672"/>
    <lineage>
        <taxon>Bacteria</taxon>
        <taxon>Pseudomonadati</taxon>
        <taxon>Pseudomonadota</taxon>
        <taxon>Alphaproteobacteria</taxon>
        <taxon>Hyphomicrobiales</taxon>
        <taxon>Methylobacteriaceae</taxon>
        <taxon>Methylobacterium</taxon>
    </lineage>
</organism>
<keyword evidence="2" id="KW-1185">Reference proteome</keyword>
<proteinExistence type="predicted"/>
<dbReference type="EMBL" id="FNHS01000004">
    <property type="protein sequence ID" value="SDM88696.1"/>
    <property type="molecule type" value="Genomic_DNA"/>
</dbReference>
<evidence type="ECO:0000313" key="2">
    <source>
        <dbReference type="Proteomes" id="UP000198704"/>
    </source>
</evidence>
<reference evidence="2" key="1">
    <citation type="submission" date="2016-10" db="EMBL/GenBank/DDBJ databases">
        <authorList>
            <person name="Varghese N."/>
            <person name="Submissions S."/>
        </authorList>
    </citation>
    <scope>NUCLEOTIDE SEQUENCE [LARGE SCALE GENOMIC DNA]</scope>
    <source>
        <strain evidence="2">BL47</strain>
    </source>
</reference>
<evidence type="ECO:0000313" key="1">
    <source>
        <dbReference type="EMBL" id="SDM88696.1"/>
    </source>
</evidence>
<dbReference type="AlphaFoldDB" id="A0A1G9WWY3"/>
<sequence>MIPTPNTDTYENAAARTARQRRDAADRAREHRVRQRAELEGLRARVAELEPLVAHATVDALIVAGLARAIARAPNYRTEAPVAGFVRVAEILDQCGKAGRAASGDYAECTYAAGCRIQAAVRQFAPARRQTS</sequence>
<dbReference type="Proteomes" id="UP000198704">
    <property type="component" value="Unassembled WGS sequence"/>
</dbReference>
<name>A0A1G9WWY3_9HYPH</name>